<feature type="region of interest" description="Disordered" evidence="1">
    <location>
        <begin position="20"/>
        <end position="208"/>
    </location>
</feature>
<organism evidence="3 4">
    <name type="scientific">Brenthis ino</name>
    <name type="common">lesser marbled fritillary</name>
    <dbReference type="NCBI Taxonomy" id="405034"/>
    <lineage>
        <taxon>Eukaryota</taxon>
        <taxon>Metazoa</taxon>
        <taxon>Ecdysozoa</taxon>
        <taxon>Arthropoda</taxon>
        <taxon>Hexapoda</taxon>
        <taxon>Insecta</taxon>
        <taxon>Pterygota</taxon>
        <taxon>Neoptera</taxon>
        <taxon>Endopterygota</taxon>
        <taxon>Lepidoptera</taxon>
        <taxon>Glossata</taxon>
        <taxon>Ditrysia</taxon>
        <taxon>Papilionoidea</taxon>
        <taxon>Nymphalidae</taxon>
        <taxon>Heliconiinae</taxon>
        <taxon>Argynnini</taxon>
        <taxon>Brenthis</taxon>
    </lineage>
</organism>
<evidence type="ECO:0000313" key="4">
    <source>
        <dbReference type="Proteomes" id="UP000838878"/>
    </source>
</evidence>
<feature type="signal peptide" evidence="2">
    <location>
        <begin position="1"/>
        <end position="19"/>
    </location>
</feature>
<dbReference type="OrthoDB" id="8197504at2759"/>
<reference evidence="3" key="1">
    <citation type="submission" date="2021-12" db="EMBL/GenBank/DDBJ databases">
        <authorList>
            <person name="Martin H S."/>
        </authorList>
    </citation>
    <scope>NUCLEOTIDE SEQUENCE</scope>
</reference>
<feature type="compositionally biased region" description="Acidic residues" evidence="1">
    <location>
        <begin position="54"/>
        <end position="70"/>
    </location>
</feature>
<feature type="compositionally biased region" description="Polar residues" evidence="1">
    <location>
        <begin position="117"/>
        <end position="129"/>
    </location>
</feature>
<keyword evidence="4" id="KW-1185">Reference proteome</keyword>
<feature type="chain" id="PRO_5035438072" evidence="2">
    <location>
        <begin position="20"/>
        <end position="208"/>
    </location>
</feature>
<feature type="compositionally biased region" description="Pro residues" evidence="1">
    <location>
        <begin position="157"/>
        <end position="167"/>
    </location>
</feature>
<feature type="non-terminal residue" evidence="3">
    <location>
        <position position="208"/>
    </location>
</feature>
<evidence type="ECO:0000313" key="3">
    <source>
        <dbReference type="EMBL" id="CAH0716510.1"/>
    </source>
</evidence>
<proteinExistence type="predicted"/>
<dbReference type="AlphaFoldDB" id="A0A8J9UXV8"/>
<dbReference type="Proteomes" id="UP000838878">
    <property type="component" value="Chromosome 11"/>
</dbReference>
<feature type="compositionally biased region" description="Low complexity" evidence="1">
    <location>
        <begin position="30"/>
        <end position="49"/>
    </location>
</feature>
<sequence length="208" mass="22243">MRILPLVVLVACLASGAWARPQDDAEPRGVNRGLLKRGLVGKGKTTTTTPAPQEEVEYEDEGDYPAEGEAQEPSTEAAPSSTEGKKLVAGGIRPFRSNTDLLEALKRRRLQAAEAKSSGSPASQHSENQPEAPAKANYNKKRFNTATRETKAEDAPAPAPAAAPAPAKPSRGRFGRPSSRSIQESELEEQNDATPSARTGRNFSRRGN</sequence>
<accession>A0A8J9UXV8</accession>
<dbReference type="EMBL" id="OV170231">
    <property type="protein sequence ID" value="CAH0716510.1"/>
    <property type="molecule type" value="Genomic_DNA"/>
</dbReference>
<evidence type="ECO:0000256" key="2">
    <source>
        <dbReference type="SAM" id="SignalP"/>
    </source>
</evidence>
<evidence type="ECO:0000256" key="1">
    <source>
        <dbReference type="SAM" id="MobiDB-lite"/>
    </source>
</evidence>
<feature type="compositionally biased region" description="Polar residues" evidence="1">
    <location>
        <begin position="72"/>
        <end position="82"/>
    </location>
</feature>
<protein>
    <submittedName>
        <fullName evidence="3">Uncharacterized protein</fullName>
    </submittedName>
</protein>
<name>A0A8J9UXV8_9NEOP</name>
<feature type="compositionally biased region" description="Polar residues" evidence="1">
    <location>
        <begin position="192"/>
        <end position="202"/>
    </location>
</feature>
<gene>
    <name evidence="3" type="ORF">BINO364_LOCUS3268</name>
</gene>
<keyword evidence="2" id="KW-0732">Signal</keyword>